<dbReference type="Proteomes" id="UP000041254">
    <property type="component" value="Unassembled WGS sequence"/>
</dbReference>
<feature type="compositionally biased region" description="Pro residues" evidence="1">
    <location>
        <begin position="91"/>
        <end position="103"/>
    </location>
</feature>
<proteinExistence type="predicted"/>
<reference evidence="2 3" key="1">
    <citation type="submission" date="2014-11" db="EMBL/GenBank/DDBJ databases">
        <authorList>
            <person name="Zhu J."/>
            <person name="Qi W."/>
            <person name="Song R."/>
        </authorList>
    </citation>
    <scope>NUCLEOTIDE SEQUENCE [LARGE SCALE GENOMIC DNA]</scope>
</reference>
<dbReference type="InParanoid" id="A0A0G4EKB0"/>
<feature type="compositionally biased region" description="Basic and acidic residues" evidence="1">
    <location>
        <begin position="324"/>
        <end position="342"/>
    </location>
</feature>
<accession>A0A0G4EKB0</accession>
<dbReference type="VEuPathDB" id="CryptoDB:Vbra_12117"/>
<feature type="region of interest" description="Disordered" evidence="1">
    <location>
        <begin position="257"/>
        <end position="306"/>
    </location>
</feature>
<name>A0A0G4EKB0_VITBC</name>
<feature type="compositionally biased region" description="Polar residues" evidence="1">
    <location>
        <begin position="285"/>
        <end position="306"/>
    </location>
</feature>
<protein>
    <submittedName>
        <fullName evidence="2">Uncharacterized protein</fullName>
    </submittedName>
</protein>
<organism evidence="2 3">
    <name type="scientific">Vitrella brassicaformis (strain CCMP3155)</name>
    <dbReference type="NCBI Taxonomy" id="1169540"/>
    <lineage>
        <taxon>Eukaryota</taxon>
        <taxon>Sar</taxon>
        <taxon>Alveolata</taxon>
        <taxon>Colpodellida</taxon>
        <taxon>Vitrellaceae</taxon>
        <taxon>Vitrella</taxon>
    </lineage>
</organism>
<sequence length="371" mass="39410">MMYQSPSAVLERPRHDQHKRHGRPGQTTMRPHWTCTRAEAAMGGGARYMGHDSQHVEPTRARTMQQVVPPSAGATGPSQQQVMYPSFLPSSTPPLPPVLSNPPPQPIHALMRRPDDHLLATCPSTGLLPMPKGCPSASNSGMAAGVRESSTDGDYGSMMNTVSLDKPTRWELCRHCLPPDWIPVVTLGSPVVLFGSPAYHHSCGDGDGGGGSARLGVCRSTGEAVRLVSSNGCTMCKAALRSDASKNGYVVGSVAYSTPPPPPLREYTNTSSTSSPSGAGGPLSQALTDLPMSSGSGSDVMTGSSRESLLPTQYHPVCTVYGEPESHDGSGEATGRRRDQADGRRGYLLELLNWRGSEQDLLAAQPDYYSE</sequence>
<evidence type="ECO:0000313" key="2">
    <source>
        <dbReference type="EMBL" id="CEL96968.1"/>
    </source>
</evidence>
<gene>
    <name evidence="2" type="ORF">Vbra_12117</name>
</gene>
<dbReference type="EMBL" id="CDMY01000251">
    <property type="protein sequence ID" value="CEL96968.1"/>
    <property type="molecule type" value="Genomic_DNA"/>
</dbReference>
<dbReference type="AlphaFoldDB" id="A0A0G4EKB0"/>
<evidence type="ECO:0000313" key="3">
    <source>
        <dbReference type="Proteomes" id="UP000041254"/>
    </source>
</evidence>
<feature type="region of interest" description="Disordered" evidence="1">
    <location>
        <begin position="1"/>
        <end position="31"/>
    </location>
</feature>
<keyword evidence="3" id="KW-1185">Reference proteome</keyword>
<feature type="region of interest" description="Disordered" evidence="1">
    <location>
        <begin position="319"/>
        <end position="342"/>
    </location>
</feature>
<feature type="region of interest" description="Disordered" evidence="1">
    <location>
        <begin position="68"/>
        <end position="103"/>
    </location>
</feature>
<evidence type="ECO:0000256" key="1">
    <source>
        <dbReference type="SAM" id="MobiDB-lite"/>
    </source>
</evidence>